<protein>
    <submittedName>
        <fullName evidence="1">Uncharacterized protein</fullName>
    </submittedName>
</protein>
<gene>
    <name evidence="1" type="ORF">RC74_19575</name>
</gene>
<evidence type="ECO:0000313" key="1">
    <source>
        <dbReference type="EMBL" id="AML53161.1"/>
    </source>
</evidence>
<sequence>MFKNRQYLAHILELGLKSADIPVQNLPLPAVIIPSKAIDKMEDIKKIRPEVSLRARSILIAAKLRHVYHCAAC</sequence>
<proteinExistence type="predicted"/>
<reference evidence="1 2" key="1">
    <citation type="submission" date="2016-02" db="EMBL/GenBank/DDBJ databases">
        <title>Complete genome sequence of Halocynthiibacter arcticus PAMC 20958t from arctic marine sediment.</title>
        <authorList>
            <person name="Lee Y.M."/>
            <person name="Baek K."/>
            <person name="Lee H.K."/>
            <person name="Shin S.C."/>
        </authorList>
    </citation>
    <scope>NUCLEOTIDE SEQUENCE [LARGE SCALE GENOMIC DNA]</scope>
    <source>
        <strain evidence="1">PAMC 20958</strain>
    </source>
</reference>
<dbReference type="KEGG" id="hat:RC74_19575"/>
<name>A0A126V4A2_9RHOB</name>
<dbReference type="AlphaFoldDB" id="A0A126V4A2"/>
<organism evidence="1 2">
    <name type="scientific">Falsihalocynthiibacter arcticus</name>
    <dbReference type="NCBI Taxonomy" id="1579316"/>
    <lineage>
        <taxon>Bacteria</taxon>
        <taxon>Pseudomonadati</taxon>
        <taxon>Pseudomonadota</taxon>
        <taxon>Alphaproteobacteria</taxon>
        <taxon>Rhodobacterales</taxon>
        <taxon>Roseobacteraceae</taxon>
        <taxon>Falsihalocynthiibacter</taxon>
    </lineage>
</organism>
<keyword evidence="2" id="KW-1185">Reference proteome</keyword>
<dbReference type="EMBL" id="CP014327">
    <property type="protein sequence ID" value="AML53161.1"/>
    <property type="molecule type" value="Genomic_DNA"/>
</dbReference>
<dbReference type="RefSeq" id="WP_039000485.1">
    <property type="nucleotide sequence ID" value="NZ_CP014327.1"/>
</dbReference>
<dbReference type="Proteomes" id="UP000070371">
    <property type="component" value="Chromosome"/>
</dbReference>
<accession>A0A126V4A2</accession>
<evidence type="ECO:0000313" key="2">
    <source>
        <dbReference type="Proteomes" id="UP000070371"/>
    </source>
</evidence>